<dbReference type="SUPFAM" id="SSF56112">
    <property type="entry name" value="Protein kinase-like (PK-like)"/>
    <property type="match status" value="1"/>
</dbReference>
<evidence type="ECO:0000256" key="1">
    <source>
        <dbReference type="ARBA" id="ARBA00008874"/>
    </source>
</evidence>
<dbReference type="PANTHER" id="PTHR45832">
    <property type="entry name" value="SERINE/THREONINE-PROTEIN KINASE SAMKA-RELATED-RELATED"/>
    <property type="match status" value="1"/>
</dbReference>
<evidence type="ECO:0000259" key="5">
    <source>
        <dbReference type="PROSITE" id="PS50011"/>
    </source>
</evidence>
<protein>
    <recommendedName>
        <fullName evidence="5">Protein kinase domain-containing protein</fullName>
    </recommendedName>
</protein>
<feature type="region of interest" description="Disordered" evidence="4">
    <location>
        <begin position="108"/>
        <end position="131"/>
    </location>
</feature>
<keyword evidence="3" id="KW-0067">ATP-binding</keyword>
<keyword evidence="2" id="KW-0547">Nucleotide-binding</keyword>
<accession>A0ABR4H8N4</accession>
<dbReference type="EMBL" id="JBFXLS010000218">
    <property type="protein sequence ID" value="KAL2811823.1"/>
    <property type="molecule type" value="Genomic_DNA"/>
</dbReference>
<dbReference type="Gene3D" id="1.10.510.10">
    <property type="entry name" value="Transferase(Phosphotransferase) domain 1"/>
    <property type="match status" value="1"/>
</dbReference>
<dbReference type="InterPro" id="IPR011009">
    <property type="entry name" value="Kinase-like_dom_sf"/>
</dbReference>
<dbReference type="SMART" id="SM00220">
    <property type="entry name" value="S_TKc"/>
    <property type="match status" value="1"/>
</dbReference>
<reference evidence="6 7" key="1">
    <citation type="submission" date="2024-07" db="EMBL/GenBank/DDBJ databases">
        <title>Section-level genome sequencing and comparative genomics of Aspergillus sections Usti and Cavernicolus.</title>
        <authorList>
            <consortium name="Lawrence Berkeley National Laboratory"/>
            <person name="Nybo J.L."/>
            <person name="Vesth T.C."/>
            <person name="Theobald S."/>
            <person name="Frisvad J.C."/>
            <person name="Larsen T.O."/>
            <person name="Kjaerboelling I."/>
            <person name="Rothschild-Mancinelli K."/>
            <person name="Lyhne E.K."/>
            <person name="Kogle M.E."/>
            <person name="Barry K."/>
            <person name="Clum A."/>
            <person name="Na H."/>
            <person name="Ledsgaard L."/>
            <person name="Lin J."/>
            <person name="Lipzen A."/>
            <person name="Kuo A."/>
            <person name="Riley R."/>
            <person name="Mondo S."/>
            <person name="LaButti K."/>
            <person name="Haridas S."/>
            <person name="Pangalinan J."/>
            <person name="Salamov A.A."/>
            <person name="Simmons B.A."/>
            <person name="Magnuson J.K."/>
            <person name="Chen J."/>
            <person name="Drula E."/>
            <person name="Henrissat B."/>
            <person name="Wiebenga A."/>
            <person name="Lubbers R.J."/>
            <person name="Gomes A.C."/>
            <person name="Makela M.R."/>
            <person name="Stajich J."/>
            <person name="Grigoriev I.V."/>
            <person name="Mortensen U.H."/>
            <person name="De vries R.P."/>
            <person name="Baker S.E."/>
            <person name="Andersen M.R."/>
        </authorList>
    </citation>
    <scope>NUCLEOTIDE SEQUENCE [LARGE SCALE GENOMIC DNA]</scope>
    <source>
        <strain evidence="6 7">CBS 600.67</strain>
    </source>
</reference>
<dbReference type="PROSITE" id="PS50011">
    <property type="entry name" value="PROTEIN_KINASE_DOM"/>
    <property type="match status" value="1"/>
</dbReference>
<feature type="domain" description="Protein kinase" evidence="5">
    <location>
        <begin position="142"/>
        <end position="381"/>
    </location>
</feature>
<organism evidence="6 7">
    <name type="scientific">Aspergillus cavernicola</name>
    <dbReference type="NCBI Taxonomy" id="176166"/>
    <lineage>
        <taxon>Eukaryota</taxon>
        <taxon>Fungi</taxon>
        <taxon>Dikarya</taxon>
        <taxon>Ascomycota</taxon>
        <taxon>Pezizomycotina</taxon>
        <taxon>Eurotiomycetes</taxon>
        <taxon>Eurotiomycetidae</taxon>
        <taxon>Eurotiales</taxon>
        <taxon>Aspergillaceae</taxon>
        <taxon>Aspergillus</taxon>
        <taxon>Aspergillus subgen. Nidulantes</taxon>
    </lineage>
</organism>
<proteinExistence type="inferred from homology"/>
<sequence length="381" mass="42473">MDVPTEIFGELDRHDGFVGPCTKQIQAGRHDSTCTNFPTSFRFINPAERPDCGRPDSTCTNFPNSFGRVNPAGALLQKEISNEDISHHNPSDGSSILQPNILRTTASQLSNPLQSQKRSSESQSGRGKRLTTSFCADSEPWKLYDKFANLGTSGTTYLALGPLKSSTVAELVVVKEQRAADASATKVLTRIHHENVVSLVDAYLFSGKVFFVYERMDISLARLNACCDLKEEHIAAICREVLEGLKYIHRELKISTHKPLYENTFLNYSGHVKIGHIGTSLLSGPEEQGQQDIHSVGNLMLHIMQRGTMFGNPQEENLQNPHDWSVSILDFWNATKTSPIENLLDHSFLTTVALSRATFAPLVWEADKRVKLHWKKNLLAL</sequence>
<dbReference type="InterPro" id="IPR000719">
    <property type="entry name" value="Prot_kinase_dom"/>
</dbReference>
<gene>
    <name evidence="6" type="ORF">BDW59DRAFT_155438</name>
</gene>
<evidence type="ECO:0000313" key="6">
    <source>
        <dbReference type="EMBL" id="KAL2811823.1"/>
    </source>
</evidence>
<dbReference type="Pfam" id="PF00069">
    <property type="entry name" value="Pkinase"/>
    <property type="match status" value="1"/>
</dbReference>
<evidence type="ECO:0000256" key="3">
    <source>
        <dbReference type="ARBA" id="ARBA00022840"/>
    </source>
</evidence>
<comment type="caution">
    <text evidence="6">The sequence shown here is derived from an EMBL/GenBank/DDBJ whole genome shotgun (WGS) entry which is preliminary data.</text>
</comment>
<dbReference type="InterPro" id="IPR051931">
    <property type="entry name" value="PAK3-like"/>
</dbReference>
<dbReference type="PANTHER" id="PTHR45832:SF22">
    <property type="entry name" value="SERINE_THREONINE-PROTEIN KINASE SAMKA-RELATED"/>
    <property type="match status" value="1"/>
</dbReference>
<evidence type="ECO:0000256" key="4">
    <source>
        <dbReference type="SAM" id="MobiDB-lite"/>
    </source>
</evidence>
<evidence type="ECO:0000256" key="2">
    <source>
        <dbReference type="ARBA" id="ARBA00022741"/>
    </source>
</evidence>
<evidence type="ECO:0000313" key="7">
    <source>
        <dbReference type="Proteomes" id="UP001610335"/>
    </source>
</evidence>
<name>A0ABR4H8N4_9EURO</name>
<keyword evidence="7" id="KW-1185">Reference proteome</keyword>
<dbReference type="Proteomes" id="UP001610335">
    <property type="component" value="Unassembled WGS sequence"/>
</dbReference>
<comment type="similarity">
    <text evidence="1">Belongs to the protein kinase superfamily. STE Ser/Thr protein kinase family. STE20 subfamily.</text>
</comment>